<organism evidence="7">
    <name type="scientific">Hyalella azteca</name>
    <name type="common">Amphipod</name>
    <dbReference type="NCBI Taxonomy" id="294128"/>
    <lineage>
        <taxon>Eukaryota</taxon>
        <taxon>Metazoa</taxon>
        <taxon>Ecdysozoa</taxon>
        <taxon>Arthropoda</taxon>
        <taxon>Crustacea</taxon>
        <taxon>Multicrustacea</taxon>
        <taxon>Malacostraca</taxon>
        <taxon>Eumalacostraca</taxon>
        <taxon>Peracarida</taxon>
        <taxon>Amphipoda</taxon>
        <taxon>Senticaudata</taxon>
        <taxon>Talitrida</taxon>
        <taxon>Talitroidea</taxon>
        <taxon>Hyalellidae</taxon>
        <taxon>Hyalella</taxon>
    </lineage>
</organism>
<proteinExistence type="inferred from homology"/>
<feature type="domain" description="Peptidase M28" evidence="6">
    <location>
        <begin position="56"/>
        <end position="131"/>
    </location>
</feature>
<feature type="domain" description="Peptidase M28" evidence="6">
    <location>
        <begin position="221"/>
        <end position="269"/>
    </location>
</feature>
<evidence type="ECO:0000256" key="1">
    <source>
        <dbReference type="ARBA" id="ARBA00000001"/>
    </source>
</evidence>
<comment type="caution">
    <text evidence="7">The sequence shown here is derived from an EMBL/GenBank/DDBJ whole genome shotgun (WGS) entry which is preliminary data.</text>
</comment>
<reference evidence="7" key="2">
    <citation type="journal article" date="2018" name="Environ. Sci. Technol.">
        <title>The Toxicogenome of Hyalella azteca: A Model for Sediment Ecotoxicology and Evolutionary Toxicology.</title>
        <authorList>
            <person name="Poynton H.C."/>
            <person name="Hasenbein S."/>
            <person name="Benoit J.B."/>
            <person name="Sepulveda M.S."/>
            <person name="Poelchau M.F."/>
            <person name="Hughes D.S.T."/>
            <person name="Murali S.C."/>
            <person name="Chen S."/>
            <person name="Glastad K.M."/>
            <person name="Goodisman M.A.D."/>
            <person name="Werren J.H."/>
            <person name="Vineis J.H."/>
            <person name="Bowen J.L."/>
            <person name="Friedrich M."/>
            <person name="Jones J."/>
            <person name="Robertson H.M."/>
            <person name="Feyereisen R."/>
            <person name="Mechler-Hickson A."/>
            <person name="Mathers N."/>
            <person name="Lee C.E."/>
            <person name="Colbourne J.K."/>
            <person name="Biales A."/>
            <person name="Johnston J.S."/>
            <person name="Wellborn G.A."/>
            <person name="Rosendale A.J."/>
            <person name="Cridge A.G."/>
            <person name="Munoz-Torres M.C."/>
            <person name="Bain P.A."/>
            <person name="Manny A.R."/>
            <person name="Major K.M."/>
            <person name="Lambert F.N."/>
            <person name="Vulpe C.D."/>
            <person name="Tuck P."/>
            <person name="Blalock B.J."/>
            <person name="Lin Y.Y."/>
            <person name="Smith M.E."/>
            <person name="Ochoa-Acuna H."/>
            <person name="Chen M.M."/>
            <person name="Childers C.P."/>
            <person name="Qu J."/>
            <person name="Dugan S."/>
            <person name="Lee S.L."/>
            <person name="Chao H."/>
            <person name="Dinh H."/>
            <person name="Han Y."/>
            <person name="Doddapaneni H."/>
            <person name="Worley K.C."/>
            <person name="Muzny D.M."/>
            <person name="Gibbs R.A."/>
            <person name="Richards S."/>
        </authorList>
    </citation>
    <scope>NUCLEOTIDE SEQUENCE</scope>
    <source>
        <strain evidence="7">HAZT.00-mixed</strain>
        <tissue evidence="7">Whole organism</tissue>
    </source>
</reference>
<dbReference type="PANTHER" id="PTHR12283:SF6">
    <property type="entry name" value="GLUTAMINYL-PEPTIDE CYCLOTRANSFERASE-RELATED"/>
    <property type="match status" value="1"/>
</dbReference>
<reference evidence="7" key="1">
    <citation type="submission" date="2014-08" db="EMBL/GenBank/DDBJ databases">
        <authorList>
            <person name="Murali S."/>
            <person name="Richards S."/>
            <person name="Bandaranaike D."/>
            <person name="Bellair M."/>
            <person name="Blankenburg K."/>
            <person name="Chao H."/>
            <person name="Dinh H."/>
            <person name="Doddapaneni H."/>
            <person name="Dugan-Rocha S."/>
            <person name="Elkadiri S."/>
            <person name="Gnanaolivu R."/>
            <person name="Hughes D."/>
            <person name="Lee S."/>
            <person name="Li M."/>
            <person name="Ming W."/>
            <person name="Munidasa M."/>
            <person name="Muniz J."/>
            <person name="Nguyen L."/>
            <person name="Osuji N."/>
            <person name="Pu L.-L."/>
            <person name="Puazo M."/>
            <person name="Skinner E."/>
            <person name="Qu C."/>
            <person name="Quiroz J."/>
            <person name="Raj R."/>
            <person name="Weissenberger G."/>
            <person name="Xin Y."/>
            <person name="Zou X."/>
            <person name="Han Y."/>
            <person name="Worley K."/>
            <person name="Muzny D."/>
            <person name="Gibbs R."/>
        </authorList>
    </citation>
    <scope>NUCLEOTIDE SEQUENCE</scope>
    <source>
        <strain evidence="7">HAZT.00-mixed</strain>
        <tissue evidence="7">Whole organism</tissue>
    </source>
</reference>
<dbReference type="GO" id="GO:0008270">
    <property type="term" value="F:zinc ion binding"/>
    <property type="evidence" value="ECO:0007669"/>
    <property type="project" value="TreeGrafter"/>
</dbReference>
<evidence type="ECO:0000256" key="5">
    <source>
        <dbReference type="ARBA" id="ARBA00023315"/>
    </source>
</evidence>
<comment type="catalytic activity">
    <reaction evidence="1">
        <text>N-terminal L-glutaminyl-[peptide] = N-terminal 5-oxo-L-prolyl-[peptide] + NH4(+)</text>
        <dbReference type="Rhea" id="RHEA:23652"/>
        <dbReference type="Rhea" id="RHEA-COMP:11736"/>
        <dbReference type="Rhea" id="RHEA-COMP:11846"/>
        <dbReference type="ChEBI" id="CHEBI:28938"/>
        <dbReference type="ChEBI" id="CHEBI:64722"/>
        <dbReference type="ChEBI" id="CHEBI:87215"/>
        <dbReference type="EC" id="2.3.2.5"/>
    </reaction>
</comment>
<reference evidence="7" key="3">
    <citation type="submission" date="2019-06" db="EMBL/GenBank/DDBJ databases">
        <authorList>
            <person name="Poynton C."/>
            <person name="Hasenbein S."/>
            <person name="Benoit J.B."/>
            <person name="Sepulveda M.S."/>
            <person name="Poelchau M.F."/>
            <person name="Murali S.C."/>
            <person name="Chen S."/>
            <person name="Glastad K.M."/>
            <person name="Werren J.H."/>
            <person name="Vineis J.H."/>
            <person name="Bowen J.L."/>
            <person name="Friedrich M."/>
            <person name="Jones J."/>
            <person name="Robertson H.M."/>
            <person name="Feyereisen R."/>
            <person name="Mechler-Hickson A."/>
            <person name="Mathers N."/>
            <person name="Lee C.E."/>
            <person name="Colbourne J.K."/>
            <person name="Biales A."/>
            <person name="Johnston J.S."/>
            <person name="Wellborn G.A."/>
            <person name="Rosendale A.J."/>
            <person name="Cridge A.G."/>
            <person name="Munoz-Torres M.C."/>
            <person name="Bain P.A."/>
            <person name="Manny A.R."/>
            <person name="Major K.M."/>
            <person name="Lambert F.N."/>
            <person name="Vulpe C.D."/>
            <person name="Tuck P."/>
            <person name="Blalock B.J."/>
            <person name="Lin Y.-Y."/>
            <person name="Smith M.E."/>
            <person name="Ochoa-Acuna H."/>
            <person name="Chen M.-J.M."/>
            <person name="Childers C.P."/>
            <person name="Qu J."/>
            <person name="Dugan S."/>
            <person name="Lee S.L."/>
            <person name="Chao H."/>
            <person name="Dinh H."/>
            <person name="Han Y."/>
            <person name="Doddapaneni H."/>
            <person name="Worley K.C."/>
            <person name="Muzny D.M."/>
            <person name="Gibbs R.A."/>
            <person name="Richards S."/>
        </authorList>
    </citation>
    <scope>NUCLEOTIDE SEQUENCE</scope>
    <source>
        <strain evidence="7">HAZT.00-mixed</strain>
        <tissue evidence="7">Whole organism</tissue>
    </source>
</reference>
<dbReference type="OrthoDB" id="3907302at2759"/>
<evidence type="ECO:0000256" key="3">
    <source>
        <dbReference type="ARBA" id="ARBA00012012"/>
    </source>
</evidence>
<accession>A0A6A0HBT6</accession>
<dbReference type="Proteomes" id="UP000711488">
    <property type="component" value="Unassembled WGS sequence"/>
</dbReference>
<dbReference type="AlphaFoldDB" id="A0A6A0HBT6"/>
<dbReference type="Pfam" id="PF04389">
    <property type="entry name" value="Peptidase_M28"/>
    <property type="match status" value="2"/>
</dbReference>
<dbReference type="InterPro" id="IPR040234">
    <property type="entry name" value="QC/QCL"/>
</dbReference>
<evidence type="ECO:0000256" key="4">
    <source>
        <dbReference type="ARBA" id="ARBA00022679"/>
    </source>
</evidence>
<evidence type="ECO:0000256" key="2">
    <source>
        <dbReference type="ARBA" id="ARBA00006014"/>
    </source>
</evidence>
<dbReference type="EC" id="2.3.2.5" evidence="3"/>
<protein>
    <recommendedName>
        <fullName evidence="3">glutaminyl-peptide cyclotransferase</fullName>
        <ecNumber evidence="3">2.3.2.5</ecNumber>
    </recommendedName>
</protein>
<dbReference type="SUPFAM" id="SSF53187">
    <property type="entry name" value="Zn-dependent exopeptidases"/>
    <property type="match status" value="1"/>
</dbReference>
<dbReference type="EMBL" id="JQDR03002705">
    <property type="protein sequence ID" value="KAA0202949.1"/>
    <property type="molecule type" value="Genomic_DNA"/>
</dbReference>
<dbReference type="PANTHER" id="PTHR12283">
    <property type="entry name" value="GLUTAMINYL-PEPTIDE CYCLOTRANSFERASE"/>
    <property type="match status" value="1"/>
</dbReference>
<dbReference type="InterPro" id="IPR007484">
    <property type="entry name" value="Peptidase_M28"/>
</dbReference>
<evidence type="ECO:0000313" key="7">
    <source>
        <dbReference type="EMBL" id="KAA0202949.1"/>
    </source>
</evidence>
<evidence type="ECO:0000259" key="6">
    <source>
        <dbReference type="Pfam" id="PF04389"/>
    </source>
</evidence>
<sequence length="281" mass="31850">MQKLVAMGDEQHFQQVLQPILVPRHIVDTLRGLQWTVDEAQFQDRTPIANDVTFTNIIATLDPLAPRRLVLACHYDSLKTNSGRFVGATDSAVPCAQLLNLAYVLRDALQAHREQGNEVTLQLLFFDGEEAFDLFVLLDLLGVKNPKFYNYFSASEPWYARLVSFERRLKALGLYQGLRDMFLQEDWFNPGIEDDHIPFLERGDVVSDEGDHIPSWSVVSDEGDHIPFLERGVPILHLIPYPFPAAWHKDGDNAASLDAPTIALQNSLFRALVVDYLHLVL</sequence>
<keyword evidence="4" id="KW-0808">Transferase</keyword>
<comment type="similarity">
    <text evidence="2">Belongs to the glutaminyl-peptide cyclotransferase family.</text>
</comment>
<dbReference type="Gene3D" id="3.40.630.10">
    <property type="entry name" value="Zn peptidases"/>
    <property type="match status" value="3"/>
</dbReference>
<dbReference type="GO" id="GO:0016603">
    <property type="term" value="F:glutaminyl-peptide cyclotransferase activity"/>
    <property type="evidence" value="ECO:0007669"/>
    <property type="project" value="UniProtKB-EC"/>
</dbReference>
<name>A0A6A0HBT6_HYAAZ</name>
<gene>
    <name evidence="7" type="ORF">HAZT_HAZT006883</name>
</gene>
<keyword evidence="5" id="KW-0012">Acyltransferase</keyword>